<sequence length="1522" mass="173267">MLATYFTWSILNIYMVAFWITIWFLNYCETFVLPEFQSLPESTVYYTGSETLEICCDIWPKSPIGHVTYYSTYHSPYSTHVNTSDQISTKHMTVHHRNLYRMLPSLLCEHHPSDGNKPQSSINCLCFSNISIVEQFSGEEIYCLGSSDFGSILSRPFQVLLKSPVVQKVSIPTILKYNLGNIAVIPCSLEKVHSSDEVFFTLNNTDITHLFSAGKYRFVQSLSTGHYTLMIRDFQLQDQGFYQCGYFNHRLGTKRYNPVIYHLLAENPFNSSMKTILLMDFNGSSPDSPTVIDSRKSVVEITAYENQNISLFCVFNSPNPLVAKVDDYSVMNGFNEYHSFDSLFGVLDIQHLTMKDEGLYFCSADNVTSYAHLRILSSPQLMVYPKNIQANLGDSFNLSCIISSRNDLTPFWCFNGICKQSTVSINPYHANLLIDSLQLSDIGVYQCIIKNDINMWIDSIVTVITLEQFLLSKSLFDTTLSKILAPIQLETDLLEIQFGDTGQLKCLSFNEVSVNSSKGSEIKELMLHSDKALINLLSIPYLFKFIRVEWLKDDKPLRMSAYNFSDHPELASSVPYATNVTINNPNDYGMYSCNVYLGEKLILQRYFYLIRSDTSAYAVDSSKQVNQLNGRFMNWSKRLLEKSSRQNNILNIDQTPIIPLHRVRRSQAHRINEWPLHSGQITSLDILNLSSTRNTYDRLRKPNATTVGDNLAVLISWNSVNCDFYRILHRSRIPESDGWIHRSTIDETVKECCSHDKTCCLENKHFYLTSRHPGELVPGKSYQFRIHAIKQDNDEIVDKSPWSDPVSFQHISKVAPVITETERLSDGGILARWRLTQSAVGFPIDHFLLLYRPEERSNSGRITYNGFKAVFVDGADAREHKLQALEPGKGYQIVVYGVHTPPGFDPQATIFTGGLNGRKITQFSHEVFVKPRSISVMASDKLDSQDSDLRSTSKSRDHYNNNKNIVAFNSMESNKLMFLILGALTSVMLLIMICLVVLCICRQRRDKHRLVINRTAGGGGVCDNYNLPCNQATDKSLKKGNHLSGGFLLDNLHSTPLTTSPNVTNDNRVMDNINFEQNNKRTGVQLASRPPPMSPAPPPPPKYLTRNENFELRSLISSNDENNNNQQSTMDILSKSYYYPVHRNMNCTEYPVSPSCHTIMNHTNHDVVVDNASFANPHLLLLTSSCTDKSMIDSPGLMENSTNHKDSNYLLQSAMLNGLKREPPSGGSMHGGTDDEFALPDKDAVSNRSHQQCEQPQSTEFCSYSHCNPNLYHSYHNDNVSGKHNGEKSPAVIVSTNQHLDFYPNHFHRTVSSSFRNDSNHHQHRRRHQHHHHYQQQQHQQYQRNGCNIYTDESNAPPFMMNFNHHYLAQQQQPMNIMFTSCIPNYDPGLLTPPSPNPANFNKDYNDNNNNSHNHSHHVDMYNSQYTDSSYPINNEVKHPKECHHPRSHSFHVSHTDHQSKLPSSSLHIHPDIMTASSTNPDKNLKYFGLSQSTNRRYANRSIQYDSNPPAQQISNTCMPNS</sequence>
<dbReference type="Gene3D" id="2.60.40.10">
    <property type="entry name" value="Immunoglobulins"/>
    <property type="match status" value="2"/>
</dbReference>
<evidence type="ECO:0000259" key="5">
    <source>
        <dbReference type="PROSITE" id="PS50835"/>
    </source>
</evidence>
<dbReference type="InterPro" id="IPR036179">
    <property type="entry name" value="Ig-like_dom_sf"/>
</dbReference>
<dbReference type="InterPro" id="IPR007110">
    <property type="entry name" value="Ig-like_dom"/>
</dbReference>
<evidence type="ECO:0000256" key="4">
    <source>
        <dbReference type="SAM" id="Phobius"/>
    </source>
</evidence>
<feature type="transmembrane region" description="Helical" evidence="4">
    <location>
        <begin position="976"/>
        <end position="1000"/>
    </location>
</feature>
<feature type="domain" description="Ig-like" evidence="5">
    <location>
        <begin position="486"/>
        <end position="595"/>
    </location>
</feature>
<dbReference type="CDD" id="cd00096">
    <property type="entry name" value="Ig"/>
    <property type="match status" value="1"/>
</dbReference>
<organism evidence="6 7">
    <name type="scientific">Trichobilharzia regenti</name>
    <name type="common">Nasal bird schistosome</name>
    <dbReference type="NCBI Taxonomy" id="157069"/>
    <lineage>
        <taxon>Eukaryota</taxon>
        <taxon>Metazoa</taxon>
        <taxon>Spiralia</taxon>
        <taxon>Lophotrochozoa</taxon>
        <taxon>Platyhelminthes</taxon>
        <taxon>Trematoda</taxon>
        <taxon>Digenea</taxon>
        <taxon>Strigeidida</taxon>
        <taxon>Schistosomatoidea</taxon>
        <taxon>Schistosomatidae</taxon>
        <taxon>Trichobilharzia</taxon>
    </lineage>
</organism>
<dbReference type="SMART" id="SM00409">
    <property type="entry name" value="IG"/>
    <property type="match status" value="3"/>
</dbReference>
<keyword evidence="1" id="KW-0677">Repeat</keyword>
<feature type="transmembrane region" description="Helical" evidence="4">
    <location>
        <begin position="5"/>
        <end position="25"/>
    </location>
</feature>
<evidence type="ECO:0000256" key="3">
    <source>
        <dbReference type="SAM" id="MobiDB-lite"/>
    </source>
</evidence>
<name>A0AA85JTZ5_TRIRE</name>
<feature type="compositionally biased region" description="Low complexity" evidence="3">
    <location>
        <begin position="1400"/>
        <end position="1413"/>
    </location>
</feature>
<feature type="compositionally biased region" description="Basic and acidic residues" evidence="3">
    <location>
        <begin position="1436"/>
        <end position="1445"/>
    </location>
</feature>
<dbReference type="PANTHER" id="PTHR44170:SF6">
    <property type="entry name" value="CONTACTIN"/>
    <property type="match status" value="1"/>
</dbReference>
<accession>A0AA85JTZ5</accession>
<dbReference type="GO" id="GO:0098609">
    <property type="term" value="P:cell-cell adhesion"/>
    <property type="evidence" value="ECO:0007669"/>
    <property type="project" value="TreeGrafter"/>
</dbReference>
<feature type="compositionally biased region" description="Polar residues" evidence="3">
    <location>
        <begin position="1422"/>
        <end position="1433"/>
    </location>
</feature>
<evidence type="ECO:0000313" key="6">
    <source>
        <dbReference type="Proteomes" id="UP000050795"/>
    </source>
</evidence>
<feature type="region of interest" description="Disordered" evidence="3">
    <location>
        <begin position="1314"/>
        <end position="1342"/>
    </location>
</feature>
<dbReference type="Proteomes" id="UP000050795">
    <property type="component" value="Unassembled WGS sequence"/>
</dbReference>
<evidence type="ECO:0000256" key="1">
    <source>
        <dbReference type="ARBA" id="ARBA00022737"/>
    </source>
</evidence>
<dbReference type="Pfam" id="PF13927">
    <property type="entry name" value="Ig_3"/>
    <property type="match status" value="1"/>
</dbReference>
<keyword evidence="4" id="KW-0812">Transmembrane</keyword>
<evidence type="ECO:0000313" key="7">
    <source>
        <dbReference type="WBParaSite" id="TREG1_42350.3"/>
    </source>
</evidence>
<dbReference type="SUPFAM" id="SSF49265">
    <property type="entry name" value="Fibronectin type III"/>
    <property type="match status" value="1"/>
</dbReference>
<feature type="domain" description="Ig-like" evidence="5">
    <location>
        <begin position="379"/>
        <end position="465"/>
    </location>
</feature>
<dbReference type="GO" id="GO:0016020">
    <property type="term" value="C:membrane"/>
    <property type="evidence" value="ECO:0007669"/>
    <property type="project" value="UniProtKB-SubCell"/>
</dbReference>
<dbReference type="PROSITE" id="PS50835">
    <property type="entry name" value="IG_LIKE"/>
    <property type="match status" value="3"/>
</dbReference>
<keyword evidence="4" id="KW-0472">Membrane</keyword>
<dbReference type="WBParaSite" id="TREG1_42350.3">
    <property type="protein sequence ID" value="TREG1_42350.3"/>
    <property type="gene ID" value="TREG1_42350"/>
</dbReference>
<dbReference type="PANTHER" id="PTHR44170">
    <property type="entry name" value="PROTEIN SIDEKICK"/>
    <property type="match status" value="1"/>
</dbReference>
<keyword evidence="6" id="KW-1185">Reference proteome</keyword>
<keyword evidence="2" id="KW-1015">Disulfide bond</keyword>
<feature type="region of interest" description="Disordered" evidence="3">
    <location>
        <begin position="1395"/>
        <end position="1469"/>
    </location>
</feature>
<reference evidence="7" key="2">
    <citation type="submission" date="2023-11" db="UniProtKB">
        <authorList>
            <consortium name="WormBaseParasite"/>
        </authorList>
    </citation>
    <scope>IDENTIFICATION</scope>
</reference>
<evidence type="ECO:0000256" key="2">
    <source>
        <dbReference type="ARBA" id="ARBA00023157"/>
    </source>
</evidence>
<protein>
    <recommendedName>
        <fullName evidence="5">Ig-like domain-containing protein</fullName>
    </recommendedName>
</protein>
<feature type="region of interest" description="Disordered" evidence="3">
    <location>
        <begin position="1222"/>
        <end position="1252"/>
    </location>
</feature>
<dbReference type="InterPro" id="IPR013783">
    <property type="entry name" value="Ig-like_fold"/>
</dbReference>
<reference evidence="6" key="1">
    <citation type="submission" date="2022-06" db="EMBL/GenBank/DDBJ databases">
        <authorList>
            <person name="Berger JAMES D."/>
            <person name="Berger JAMES D."/>
        </authorList>
    </citation>
    <scope>NUCLEOTIDE SEQUENCE [LARGE SCALE GENOMIC DNA]</scope>
</reference>
<dbReference type="InterPro" id="IPR003599">
    <property type="entry name" value="Ig_sub"/>
</dbReference>
<dbReference type="InterPro" id="IPR036116">
    <property type="entry name" value="FN3_sf"/>
</dbReference>
<dbReference type="SUPFAM" id="SSF48726">
    <property type="entry name" value="Immunoglobulin"/>
    <property type="match status" value="3"/>
</dbReference>
<keyword evidence="4" id="KW-1133">Transmembrane helix</keyword>
<feature type="compositionally biased region" description="Basic residues" evidence="3">
    <location>
        <begin position="1322"/>
        <end position="1334"/>
    </location>
</feature>
<feature type="domain" description="Ig-like" evidence="5">
    <location>
        <begin position="289"/>
        <end position="374"/>
    </location>
</feature>
<proteinExistence type="predicted"/>